<keyword evidence="3 8" id="KW-0862">Zinc</keyword>
<dbReference type="PROSITE" id="PS50023">
    <property type="entry name" value="LIM_DOMAIN_2"/>
    <property type="match status" value="1"/>
</dbReference>
<dbReference type="InterPro" id="IPR001781">
    <property type="entry name" value="Znf_LIM"/>
</dbReference>
<feature type="domain" description="LIM zinc-binding" evidence="9">
    <location>
        <begin position="1"/>
        <end position="49"/>
    </location>
</feature>
<evidence type="ECO:0000259" key="9">
    <source>
        <dbReference type="PROSITE" id="PS50023"/>
    </source>
</evidence>
<keyword evidence="2 8" id="KW-0479">Metal-binding</keyword>
<keyword evidence="4 8" id="KW-0440">LIM domain</keyword>
<keyword evidence="5" id="KW-0238">DNA-binding</keyword>
<dbReference type="Gene3D" id="2.10.110.10">
    <property type="entry name" value="Cysteine Rich Protein"/>
    <property type="match status" value="1"/>
</dbReference>
<evidence type="ECO:0000256" key="7">
    <source>
        <dbReference type="ARBA" id="ARBA00023242"/>
    </source>
</evidence>
<keyword evidence="6" id="KW-0371">Homeobox</keyword>
<comment type="caution">
    <text evidence="10">The sequence shown here is derived from an EMBL/GenBank/DDBJ whole genome shotgun (WGS) entry which is preliminary data.</text>
</comment>
<accession>A0ABQ9TND3</accession>
<evidence type="ECO:0000256" key="6">
    <source>
        <dbReference type="ARBA" id="ARBA00023155"/>
    </source>
</evidence>
<organism evidence="10 11">
    <name type="scientific">Saguinus oedipus</name>
    <name type="common">Cotton-top tamarin</name>
    <name type="synonym">Oedipomidas oedipus</name>
    <dbReference type="NCBI Taxonomy" id="9490"/>
    <lineage>
        <taxon>Eukaryota</taxon>
        <taxon>Metazoa</taxon>
        <taxon>Chordata</taxon>
        <taxon>Craniata</taxon>
        <taxon>Vertebrata</taxon>
        <taxon>Euteleostomi</taxon>
        <taxon>Mammalia</taxon>
        <taxon>Eutheria</taxon>
        <taxon>Euarchontoglires</taxon>
        <taxon>Primates</taxon>
        <taxon>Haplorrhini</taxon>
        <taxon>Platyrrhini</taxon>
        <taxon>Cebidae</taxon>
        <taxon>Callitrichinae</taxon>
        <taxon>Saguinus</taxon>
    </lineage>
</organism>
<evidence type="ECO:0000256" key="8">
    <source>
        <dbReference type="PROSITE-ProRule" id="PRU00125"/>
    </source>
</evidence>
<evidence type="ECO:0000256" key="2">
    <source>
        <dbReference type="ARBA" id="ARBA00022723"/>
    </source>
</evidence>
<gene>
    <name evidence="10" type="primary">LHX9_1</name>
    <name evidence="10" type="ORF">P7K49_035609</name>
</gene>
<evidence type="ECO:0000256" key="1">
    <source>
        <dbReference type="ARBA" id="ARBA00004123"/>
    </source>
</evidence>
<sequence>MVMRARDSVYHLSCFTCSTCNKTLTTGDHFGMKDSLVYCRAHFETLLQGEYPPQLSYTELAAKSGGLALPYFNGTGTVQKGRPRKRKSPALGVDIVNYNSDLAENLSRLTLRTGEIILLEGTLRTIWQPHSITTNAPDTKHGRPRARDPACFSLRFPRPGMMPDVAGQ</sequence>
<comment type="subcellular location">
    <subcellularLocation>
        <location evidence="1">Nucleus</location>
    </subcellularLocation>
</comment>
<dbReference type="SMART" id="SM00132">
    <property type="entry name" value="LIM"/>
    <property type="match status" value="1"/>
</dbReference>
<evidence type="ECO:0000313" key="10">
    <source>
        <dbReference type="EMBL" id="KAK2086184.1"/>
    </source>
</evidence>
<dbReference type="PANTHER" id="PTHR24208">
    <property type="entry name" value="LIM/HOMEOBOX PROTEIN LHX"/>
    <property type="match status" value="1"/>
</dbReference>
<reference evidence="10 11" key="1">
    <citation type="submission" date="2023-05" db="EMBL/GenBank/DDBJ databases">
        <title>B98-5 Cell Line De Novo Hybrid Assembly: An Optical Mapping Approach.</title>
        <authorList>
            <person name="Kananen K."/>
            <person name="Auerbach J.A."/>
            <person name="Kautto E."/>
            <person name="Blachly J.S."/>
        </authorList>
    </citation>
    <scope>NUCLEOTIDE SEQUENCE [LARGE SCALE GENOMIC DNA]</scope>
    <source>
        <strain evidence="10">B95-8</strain>
        <tissue evidence="10">Cell line</tissue>
    </source>
</reference>
<protein>
    <submittedName>
        <fullName evidence="10">LIM/homeobox protein Lhx9</fullName>
    </submittedName>
</protein>
<keyword evidence="7" id="KW-0539">Nucleus</keyword>
<evidence type="ECO:0000313" key="11">
    <source>
        <dbReference type="Proteomes" id="UP001266305"/>
    </source>
</evidence>
<evidence type="ECO:0000256" key="5">
    <source>
        <dbReference type="ARBA" id="ARBA00023125"/>
    </source>
</evidence>
<dbReference type="InterPro" id="IPR050453">
    <property type="entry name" value="LIM_Homeobox_TF"/>
</dbReference>
<keyword evidence="11" id="KW-1185">Reference proteome</keyword>
<evidence type="ECO:0000256" key="3">
    <source>
        <dbReference type="ARBA" id="ARBA00022833"/>
    </source>
</evidence>
<name>A0ABQ9TND3_SAGOE</name>
<dbReference type="Proteomes" id="UP001266305">
    <property type="component" value="Unassembled WGS sequence"/>
</dbReference>
<dbReference type="PANTHER" id="PTHR24208:SF95">
    <property type="entry name" value="LIM_HOMEOBOX PROTEIN LHX9"/>
    <property type="match status" value="1"/>
</dbReference>
<dbReference type="EMBL" id="JASSZA010000020">
    <property type="protein sequence ID" value="KAK2086184.1"/>
    <property type="molecule type" value="Genomic_DNA"/>
</dbReference>
<proteinExistence type="predicted"/>
<evidence type="ECO:0000256" key="4">
    <source>
        <dbReference type="ARBA" id="ARBA00023038"/>
    </source>
</evidence>
<dbReference type="Pfam" id="PF00412">
    <property type="entry name" value="LIM"/>
    <property type="match status" value="1"/>
</dbReference>